<dbReference type="KEGG" id="asa:ASA_0995"/>
<reference evidence="2" key="1">
    <citation type="journal article" date="2008" name="BMC Genomics">
        <title>The genome of Aeromonas salmonicida subsp. salmonicida A449: insights into the evolution of a fish pathogen.</title>
        <authorList>
            <person name="Reith M.E."/>
            <person name="Singh R.K."/>
            <person name="Curtis B."/>
            <person name="Boyd J.M."/>
            <person name="Bouevitch A."/>
            <person name="Kimball J."/>
            <person name="Munholland J."/>
            <person name="Murphy C."/>
            <person name="Sarty D."/>
            <person name="Williams J."/>
            <person name="Nash J.H."/>
            <person name="Johnson S.C."/>
            <person name="Brown L.L."/>
        </authorList>
    </citation>
    <scope>NUCLEOTIDE SEQUENCE [LARGE SCALE GENOMIC DNA]</scope>
    <source>
        <strain evidence="2">A449</strain>
    </source>
</reference>
<sequence>MALIQASSCLPCPPLDPRRQLFSALTNPVFYVCQRTDPLFCSIYAHDGWCRIPFPFPVLAPSFISLSGVHHEQGSTQGS</sequence>
<dbReference type="AlphaFoldDB" id="A4SJQ3"/>
<evidence type="ECO:0000313" key="2">
    <source>
        <dbReference type="Proteomes" id="UP000000225"/>
    </source>
</evidence>
<accession>A4SJQ3</accession>
<dbReference type="HOGENOM" id="CLU_2598208_0_0_6"/>
<gene>
    <name evidence="1" type="ordered locus">ASA_0995</name>
</gene>
<dbReference type="Proteomes" id="UP000000225">
    <property type="component" value="Chromosome"/>
</dbReference>
<organism evidence="1 2">
    <name type="scientific">Aeromonas salmonicida (strain A449)</name>
    <dbReference type="NCBI Taxonomy" id="382245"/>
    <lineage>
        <taxon>Bacteria</taxon>
        <taxon>Pseudomonadati</taxon>
        <taxon>Pseudomonadota</taxon>
        <taxon>Gammaproteobacteria</taxon>
        <taxon>Aeromonadales</taxon>
        <taxon>Aeromonadaceae</taxon>
        <taxon>Aeromonas</taxon>
    </lineage>
</organism>
<evidence type="ECO:0000313" key="1">
    <source>
        <dbReference type="EMBL" id="ABO89125.1"/>
    </source>
</evidence>
<name>A4SJQ3_AERS4</name>
<dbReference type="EMBL" id="CP000644">
    <property type="protein sequence ID" value="ABO89125.1"/>
    <property type="molecule type" value="Genomic_DNA"/>
</dbReference>
<protein>
    <submittedName>
        <fullName evidence="1">Uncharacterized protein</fullName>
    </submittedName>
</protein>
<proteinExistence type="predicted"/>